<feature type="non-terminal residue" evidence="2">
    <location>
        <position position="796"/>
    </location>
</feature>
<evidence type="ECO:0000256" key="1">
    <source>
        <dbReference type="SAM" id="MobiDB-lite"/>
    </source>
</evidence>
<gene>
    <name evidence="2" type="ORF">EGW08_022780</name>
</gene>
<organism evidence="2 3">
    <name type="scientific">Elysia chlorotica</name>
    <name type="common">Eastern emerald elysia</name>
    <name type="synonym">Sea slug</name>
    <dbReference type="NCBI Taxonomy" id="188477"/>
    <lineage>
        <taxon>Eukaryota</taxon>
        <taxon>Metazoa</taxon>
        <taxon>Spiralia</taxon>
        <taxon>Lophotrochozoa</taxon>
        <taxon>Mollusca</taxon>
        <taxon>Gastropoda</taxon>
        <taxon>Heterobranchia</taxon>
        <taxon>Euthyneura</taxon>
        <taxon>Panpulmonata</taxon>
        <taxon>Sacoglossa</taxon>
        <taxon>Placobranchoidea</taxon>
        <taxon>Plakobranchidae</taxon>
        <taxon>Elysia</taxon>
    </lineage>
</organism>
<feature type="compositionally biased region" description="Basic and acidic residues" evidence="1">
    <location>
        <begin position="421"/>
        <end position="434"/>
    </location>
</feature>
<sequence>MSSVNFFSSSEHVTESLYRMVCPMLASRDCIKCVSENDESIFTTDVICLLSHIDIEHPVGEVILQALESHKKNYKTSSKTLLFMITRIMKLVTQLHSLGIPVKKSLKIINACISQLKEDIISISIPVSILTNKQTNEQLPFQSTESYGKHPAEVKNVPIDFRKIKDTKLDDQRLFRENSLHRDIETALKSTSDDSNVGLTPDFSEADPLVLKMTSVQKSEPVEDISWFFTNSMDKPKVKARQKLQQDFQNKMPSLCGDALDTFSQQLVFKKSNSLKSPSENSFKKYLVHASNGCSSNEDIKEDGEEINQLSFHHCAGDKNEHDSDFEDCFDDIENRKHVSLKVEPAPHLSTNASEEDNQEQLLFHNVRKQFPSATDFDYEKSLTFFVPEDLEKNKQTVAPTEIDDEFADCFADINIKEVEHSSESVQSHHDKTKGNTLFSLRNKDENFHTSIKSFQNKGKTDSVSGYDDTPKRARDDSSSSSIQTLNNMLEAVAKRKSMSSTLIGRNSRNCTRTQNNIEEVYEGRIDQPCATNNYNAKSTVSSINTHKIEEKSKPNNTIEMEHHHDLLSKILAKKQKDLEVNRSHQISISSRYLSDKETNQRPAYQHNGKEETSLSLSSCVPAEDLHSHENSNSKNVIGNSSLSVCCSSDNLTRNQLSCQDWKLSLPEHTHLLVDTEFSSIVEQILRHQMKEREFAGFNLKLVNCVYASGSNSSLYVSGGKCTVFPGIILPCDSDTLQKLSPFNSMKIRRAVLVKGDLTPLHHHKGYKPTLPNKVIVSTAADCGSGEEKAWTASIL</sequence>
<evidence type="ECO:0000313" key="3">
    <source>
        <dbReference type="Proteomes" id="UP000271974"/>
    </source>
</evidence>
<dbReference type="GO" id="GO:0051131">
    <property type="term" value="P:chaperone-mediated protein complex assembly"/>
    <property type="evidence" value="ECO:0007669"/>
    <property type="project" value="InterPro"/>
</dbReference>
<name>A0A433SK42_ELYCH</name>
<protein>
    <submittedName>
        <fullName evidence="2">Uncharacterized protein</fullName>
    </submittedName>
</protein>
<proteinExistence type="predicted"/>
<dbReference type="GO" id="GO:0045494">
    <property type="term" value="P:photoreceptor cell maintenance"/>
    <property type="evidence" value="ECO:0007669"/>
    <property type="project" value="TreeGrafter"/>
</dbReference>
<feature type="compositionally biased region" description="Basic and acidic residues" evidence="1">
    <location>
        <begin position="469"/>
        <end position="478"/>
    </location>
</feature>
<accession>A0A433SK42</accession>
<dbReference type="EMBL" id="RQTK01001674">
    <property type="protein sequence ID" value="RUS69458.1"/>
    <property type="molecule type" value="Genomic_DNA"/>
</dbReference>
<dbReference type="InterPro" id="IPR042984">
    <property type="entry name" value="BBS12"/>
</dbReference>
<keyword evidence="3" id="KW-1185">Reference proteome</keyword>
<evidence type="ECO:0000313" key="2">
    <source>
        <dbReference type="EMBL" id="RUS69458.1"/>
    </source>
</evidence>
<dbReference type="OrthoDB" id="10037098at2759"/>
<dbReference type="STRING" id="188477.A0A433SK42"/>
<comment type="caution">
    <text evidence="2">The sequence shown here is derived from an EMBL/GenBank/DDBJ whole genome shotgun (WGS) entry which is preliminary data.</text>
</comment>
<dbReference type="AlphaFoldDB" id="A0A433SK42"/>
<feature type="compositionally biased region" description="Polar residues" evidence="1">
    <location>
        <begin position="452"/>
        <end position="464"/>
    </location>
</feature>
<feature type="region of interest" description="Disordered" evidence="1">
    <location>
        <begin position="452"/>
        <end position="484"/>
    </location>
</feature>
<feature type="region of interest" description="Disordered" evidence="1">
    <location>
        <begin position="592"/>
        <end position="613"/>
    </location>
</feature>
<reference evidence="2 3" key="1">
    <citation type="submission" date="2019-01" db="EMBL/GenBank/DDBJ databases">
        <title>A draft genome assembly of the solar-powered sea slug Elysia chlorotica.</title>
        <authorList>
            <person name="Cai H."/>
            <person name="Li Q."/>
            <person name="Fang X."/>
            <person name="Li J."/>
            <person name="Curtis N.E."/>
            <person name="Altenburger A."/>
            <person name="Shibata T."/>
            <person name="Feng M."/>
            <person name="Maeda T."/>
            <person name="Schwartz J.A."/>
            <person name="Shigenobu S."/>
            <person name="Lundholm N."/>
            <person name="Nishiyama T."/>
            <person name="Yang H."/>
            <person name="Hasebe M."/>
            <person name="Li S."/>
            <person name="Pierce S.K."/>
            <person name="Wang J."/>
        </authorList>
    </citation>
    <scope>NUCLEOTIDE SEQUENCE [LARGE SCALE GENOMIC DNA]</scope>
    <source>
        <strain evidence="2">EC2010</strain>
        <tissue evidence="2">Whole organism of an adult</tissue>
    </source>
</reference>
<feature type="region of interest" description="Disordered" evidence="1">
    <location>
        <begin position="421"/>
        <end position="440"/>
    </location>
</feature>
<dbReference type="PANTHER" id="PTHR46883:SF1">
    <property type="entry name" value="BARDET-BIEDL SYNDROME 12 PROTEIN"/>
    <property type="match status" value="1"/>
</dbReference>
<dbReference type="PANTHER" id="PTHR46883">
    <property type="entry name" value="BARDET-BIEDL SYNDROME 12 PROTEIN"/>
    <property type="match status" value="1"/>
</dbReference>
<dbReference type="Proteomes" id="UP000271974">
    <property type="component" value="Unassembled WGS sequence"/>
</dbReference>